<keyword evidence="6" id="KW-0862">Zinc</keyword>
<evidence type="ECO:0000259" key="8">
    <source>
        <dbReference type="Pfam" id="PF01431"/>
    </source>
</evidence>
<dbReference type="Proteomes" id="UP001451606">
    <property type="component" value="Chromosome"/>
</dbReference>
<keyword evidence="5" id="KW-0378">Hydrolase</keyword>
<accession>A0AAX4NEY8</accession>
<keyword evidence="3" id="KW-0645">Protease</keyword>
<evidence type="ECO:0000256" key="2">
    <source>
        <dbReference type="ARBA" id="ARBA00007357"/>
    </source>
</evidence>
<dbReference type="GO" id="GO:0016485">
    <property type="term" value="P:protein processing"/>
    <property type="evidence" value="ECO:0007669"/>
    <property type="project" value="TreeGrafter"/>
</dbReference>
<dbReference type="PANTHER" id="PTHR11733">
    <property type="entry name" value="ZINC METALLOPROTEASE FAMILY M13 NEPRILYSIN-RELATED"/>
    <property type="match status" value="1"/>
</dbReference>
<dbReference type="InterPro" id="IPR000718">
    <property type="entry name" value="Peptidase_M13"/>
</dbReference>
<dbReference type="Pfam" id="PF05649">
    <property type="entry name" value="Peptidase_M13_N"/>
    <property type="match status" value="1"/>
</dbReference>
<protein>
    <submittedName>
        <fullName evidence="10">M13 family metallopeptidase</fullName>
    </submittedName>
</protein>
<keyword evidence="11" id="KW-1185">Reference proteome</keyword>
<dbReference type="AlphaFoldDB" id="A0AAX4NEY8"/>
<dbReference type="GO" id="GO:0004222">
    <property type="term" value="F:metalloendopeptidase activity"/>
    <property type="evidence" value="ECO:0007669"/>
    <property type="project" value="InterPro"/>
</dbReference>
<dbReference type="InterPro" id="IPR008753">
    <property type="entry name" value="Peptidase_M13_N"/>
</dbReference>
<evidence type="ECO:0000256" key="3">
    <source>
        <dbReference type="ARBA" id="ARBA00022670"/>
    </source>
</evidence>
<feature type="domain" description="Peptidase M13 C-terminal" evidence="8">
    <location>
        <begin position="464"/>
        <end position="660"/>
    </location>
</feature>
<evidence type="ECO:0000259" key="9">
    <source>
        <dbReference type="Pfam" id="PF05649"/>
    </source>
</evidence>
<dbReference type="CDD" id="cd08662">
    <property type="entry name" value="M13"/>
    <property type="match status" value="1"/>
</dbReference>
<evidence type="ECO:0000256" key="6">
    <source>
        <dbReference type="ARBA" id="ARBA00022833"/>
    </source>
</evidence>
<dbReference type="SUPFAM" id="SSF55486">
    <property type="entry name" value="Metalloproteases ('zincins'), catalytic domain"/>
    <property type="match status" value="1"/>
</dbReference>
<evidence type="ECO:0000256" key="5">
    <source>
        <dbReference type="ARBA" id="ARBA00022801"/>
    </source>
</evidence>
<feature type="domain" description="Peptidase M13 N-terminal" evidence="9">
    <location>
        <begin position="34"/>
        <end position="412"/>
    </location>
</feature>
<reference evidence="10 11" key="1">
    <citation type="submission" date="2023-09" db="EMBL/GenBank/DDBJ databases">
        <authorList>
            <person name="Golyshina O.V."/>
            <person name="Lunev E.A."/>
            <person name="Bargiela R."/>
            <person name="Gaines M.C."/>
            <person name="Daum B."/>
            <person name="Bale N.J."/>
            <person name="Koenen M."/>
            <person name="Sinninghe Damst J.S."/>
            <person name="Yakimov M."/>
            <person name="Golyshin P.N."/>
        </authorList>
    </citation>
    <scope>NUCLEOTIDE SEQUENCE [LARGE SCALE GENOMIC DNA]</scope>
    <source>
        <strain evidence="10 11">M1</strain>
    </source>
</reference>
<dbReference type="InterPro" id="IPR042089">
    <property type="entry name" value="Peptidase_M13_dom_2"/>
</dbReference>
<name>A0AAX4NEY8_9ARCH</name>
<comment type="similarity">
    <text evidence="2">Belongs to the peptidase M13 family.</text>
</comment>
<dbReference type="KEGG" id="omr:OXIME_000304"/>
<organism evidence="10 11">
    <name type="scientific">Oxyplasma meridianum</name>
    <dbReference type="NCBI Taxonomy" id="3073602"/>
    <lineage>
        <taxon>Archaea</taxon>
        <taxon>Methanobacteriati</taxon>
        <taxon>Thermoplasmatota</taxon>
        <taxon>Thermoplasmata</taxon>
        <taxon>Thermoplasmatales</taxon>
        <taxon>Thermoplasmataceae</taxon>
        <taxon>Oxyplasma</taxon>
    </lineage>
</organism>
<dbReference type="GeneID" id="95967028"/>
<dbReference type="Gene3D" id="1.10.1380.10">
    <property type="entry name" value="Neutral endopeptidase , domain2"/>
    <property type="match status" value="1"/>
</dbReference>
<evidence type="ECO:0000256" key="7">
    <source>
        <dbReference type="ARBA" id="ARBA00023049"/>
    </source>
</evidence>
<dbReference type="PRINTS" id="PR00786">
    <property type="entry name" value="NEPRILYSIN"/>
</dbReference>
<dbReference type="GO" id="GO:0046872">
    <property type="term" value="F:metal ion binding"/>
    <property type="evidence" value="ECO:0007669"/>
    <property type="project" value="UniProtKB-KW"/>
</dbReference>
<dbReference type="GO" id="GO:0005886">
    <property type="term" value="C:plasma membrane"/>
    <property type="evidence" value="ECO:0007669"/>
    <property type="project" value="TreeGrafter"/>
</dbReference>
<keyword evidence="7" id="KW-0482">Metalloprotease</keyword>
<evidence type="ECO:0000256" key="1">
    <source>
        <dbReference type="ARBA" id="ARBA00001947"/>
    </source>
</evidence>
<sequence length="669" mass="77997">MSKVAENYNNFEQESAIPEKSSFSIKHMDMTVGPSEDFNRYSNGKWIDSNPVPPDKTSWGTFQELYDRNNYLLREIAQRCSASQGKEVTKEERLVGDFYNSAMDTKTIEELNSKPLSRFLKEIGELRKNDDLSKYIYKLHSSGIPVFFRTSFRGDKKNSSIYSLYFMQGGISLPNRDYYIKDSFKGIKEEYPKHIERILRLAGLDEHTSGRYSKAVLQIEEKLAQQSRSQEELRDQEKNYNRVEISKLEKDYPSLHLLHYMDRLGVPEVGYVIIGQPEFFQLLDHIFSDTNIDDLKAYLVWNVVNFATPFLNSEMQEEHFDFFNRKIMGQQKMEPRWKRSVNIVNFCIGDALGKLYVQEHFGEDSRKKMEVMINDIKSIFRERLENLTWMGDETRKRALEKFDRFRSKIGYPVKFKDYSSIDIRSNDFFGNVLRSIEFEVKRQAVRVGKPVDRDEWFMTPPTVNAYFSPTDNEIVFPAGILQPPFFDVTMDDAVNYGGIGAVISHEITHGYDDQGSMYDKEGNLRDWWTEKDRSEFMKKAQAVIDLYSSCEILPGVRVHGDLTVGENIADFGGVSIAYAALERRLKLSPELRKEIDGFTPEQRFFISWAQLWKENIREEEVKRRVIIDPHAPNKLRASLPVWNHPSFEATFSVKKSDKTGRSIEKIAIW</sequence>
<gene>
    <name evidence="10" type="ORF">OXIME_000304</name>
</gene>
<dbReference type="RefSeq" id="WP_393971724.1">
    <property type="nucleotide sequence ID" value="NZ_CP133772.1"/>
</dbReference>
<dbReference type="InterPro" id="IPR024079">
    <property type="entry name" value="MetalloPept_cat_dom_sf"/>
</dbReference>
<dbReference type="Pfam" id="PF01431">
    <property type="entry name" value="Peptidase_M13"/>
    <property type="match status" value="1"/>
</dbReference>
<proteinExistence type="inferred from homology"/>
<dbReference type="PANTHER" id="PTHR11733:SF167">
    <property type="entry name" value="FI17812P1-RELATED"/>
    <property type="match status" value="1"/>
</dbReference>
<comment type="cofactor">
    <cofactor evidence="1">
        <name>Zn(2+)</name>
        <dbReference type="ChEBI" id="CHEBI:29105"/>
    </cofactor>
</comment>
<evidence type="ECO:0000313" key="11">
    <source>
        <dbReference type="Proteomes" id="UP001451606"/>
    </source>
</evidence>
<keyword evidence="4" id="KW-0479">Metal-binding</keyword>
<dbReference type="InterPro" id="IPR018497">
    <property type="entry name" value="Peptidase_M13_C"/>
</dbReference>
<dbReference type="EMBL" id="CP133772">
    <property type="protein sequence ID" value="WYX99762.1"/>
    <property type="molecule type" value="Genomic_DNA"/>
</dbReference>
<evidence type="ECO:0000313" key="10">
    <source>
        <dbReference type="EMBL" id="WYX99762.1"/>
    </source>
</evidence>
<evidence type="ECO:0000256" key="4">
    <source>
        <dbReference type="ARBA" id="ARBA00022723"/>
    </source>
</evidence>
<dbReference type="Gene3D" id="3.40.390.10">
    <property type="entry name" value="Collagenase (Catalytic Domain)"/>
    <property type="match status" value="1"/>
</dbReference>
<dbReference type="PROSITE" id="PS51885">
    <property type="entry name" value="NEPRILYSIN"/>
    <property type="match status" value="1"/>
</dbReference>